<dbReference type="EMBL" id="HE999757">
    <property type="protein sequence ID" value="CCO12067.2"/>
    <property type="molecule type" value="Genomic_DNA"/>
</dbReference>
<sequence length="177" mass="20633">MEKVKKGRKSKYDTHVAPRLQEIEWWCREGLTEIEICKRLDVAESTFNNYKREFSELMESLKKGKEIADYQVEDALYKRAIGYEYEEETRQLTESGAFTTTKIVTKHVSPDTGAIALWLKNRKRDSWQKHNSIDEEFKKEQIKLAKAQTKSIENMLDEESSDTENITIVDSWGGASE</sequence>
<dbReference type="KEGG" id="cml:BN424_2628"/>
<organism evidence="2 3">
    <name type="scientific">Carnobacterium maltaromaticum LMA28</name>
    <dbReference type="NCBI Taxonomy" id="1234679"/>
    <lineage>
        <taxon>Bacteria</taxon>
        <taxon>Bacillati</taxon>
        <taxon>Bacillota</taxon>
        <taxon>Bacilli</taxon>
        <taxon>Lactobacillales</taxon>
        <taxon>Carnobacteriaceae</taxon>
        <taxon>Carnobacterium</taxon>
    </lineage>
</organism>
<dbReference type="RefSeq" id="WP_016356569.1">
    <property type="nucleotide sequence ID" value="NC_019425.2"/>
</dbReference>
<evidence type="ECO:0000256" key="1">
    <source>
        <dbReference type="SAM" id="MobiDB-lite"/>
    </source>
</evidence>
<dbReference type="HOGENOM" id="CLU_120879_0_0_9"/>
<evidence type="ECO:0000313" key="2">
    <source>
        <dbReference type="EMBL" id="CCO12067.2"/>
    </source>
</evidence>
<keyword evidence="3" id="KW-1185">Reference proteome</keyword>
<accession>K8E5L9</accession>
<evidence type="ECO:0000313" key="3">
    <source>
        <dbReference type="Proteomes" id="UP000000212"/>
    </source>
</evidence>
<dbReference type="AlphaFoldDB" id="K8E5L9"/>
<name>K8E5L9_CARML</name>
<feature type="region of interest" description="Disordered" evidence="1">
    <location>
        <begin position="154"/>
        <end position="177"/>
    </location>
</feature>
<proteinExistence type="predicted"/>
<reference evidence="3" key="1">
    <citation type="journal article" date="2013" name="Genome Announc.">
        <title>Complete Chromosome Sequence of Carnobacterium maltaromaticum LMA 28.</title>
        <authorList>
            <person name="Cailliez-Grimal C."/>
            <person name="Chaillou S."/>
            <person name="Anba-Mondoloni J."/>
            <person name="Loux V."/>
            <person name="Afzal M.I."/>
            <person name="Rahman A."/>
            <person name="Kergourlay G."/>
            <person name="Champomier-Verges M.C."/>
            <person name="Zagorec M."/>
            <person name="Dalgaard P."/>
            <person name="Leisner J.J."/>
            <person name="Prevost H."/>
            <person name="Revol-Junelles A.M."/>
            <person name="Borges F."/>
        </authorList>
    </citation>
    <scope>NUCLEOTIDE SEQUENCE</scope>
    <source>
        <strain evidence="3">LMA28</strain>
    </source>
</reference>
<gene>
    <name evidence="2" type="ORF">BN424_2628</name>
</gene>
<protein>
    <submittedName>
        <fullName evidence="2">Uncharacterized protein</fullName>
    </submittedName>
</protein>
<dbReference type="STRING" id="1234679.BN424_2628"/>
<dbReference type="eggNOG" id="COG2963">
    <property type="taxonomic scope" value="Bacteria"/>
</dbReference>
<dbReference type="Proteomes" id="UP000000212">
    <property type="component" value="Chromosome"/>
</dbReference>
<dbReference type="OrthoDB" id="5868871at2"/>